<dbReference type="OrthoDB" id="9996127at2759"/>
<keyword evidence="4 11" id="KW-0812">Transmembrane</keyword>
<feature type="transmembrane region" description="Helical" evidence="11">
    <location>
        <begin position="12"/>
        <end position="30"/>
    </location>
</feature>
<dbReference type="CDD" id="cd06530">
    <property type="entry name" value="S26_SPase_I"/>
    <property type="match status" value="1"/>
</dbReference>
<dbReference type="eggNOG" id="KOG1568">
    <property type="taxonomic scope" value="Eukaryota"/>
</dbReference>
<dbReference type="InParanoid" id="I2H863"/>
<dbReference type="InterPro" id="IPR019758">
    <property type="entry name" value="Pept_S26A_signal_pept_1_CS"/>
</dbReference>
<dbReference type="GO" id="GO:0006465">
    <property type="term" value="P:signal peptide processing"/>
    <property type="evidence" value="ECO:0007669"/>
    <property type="project" value="InterPro"/>
</dbReference>
<evidence type="ECO:0000256" key="10">
    <source>
        <dbReference type="PIRSR" id="PIRSR600223-1"/>
    </source>
</evidence>
<organism evidence="13 14">
    <name type="scientific">Henningerozyma blattae (strain ATCC 34711 / CBS 6284 / DSM 70876 / NBRC 10599 / NRRL Y-10934 / UCD 77-7)</name>
    <name type="common">Yeast</name>
    <name type="synonym">Tetrapisispora blattae</name>
    <dbReference type="NCBI Taxonomy" id="1071380"/>
    <lineage>
        <taxon>Eukaryota</taxon>
        <taxon>Fungi</taxon>
        <taxon>Dikarya</taxon>
        <taxon>Ascomycota</taxon>
        <taxon>Saccharomycotina</taxon>
        <taxon>Saccharomycetes</taxon>
        <taxon>Saccharomycetales</taxon>
        <taxon>Saccharomycetaceae</taxon>
        <taxon>Henningerozyma</taxon>
    </lineage>
</organism>
<sequence>MNKASLKSKYPILRNLFITATWIPVVLTITTNVTNIAQIDGISMRPTLNPTDFSKDWVLLWKWKWSLYKNLKKNDIIIFKSPMDYRKKLCKRITGIENDLITTKHPYPVDRVVLPKSHLWVNGDNTFHSIDSNTFGAISSGLVIGKVVCVIWPPSRWQFFSNDE</sequence>
<evidence type="ECO:0000256" key="11">
    <source>
        <dbReference type="RuleBase" id="RU362041"/>
    </source>
</evidence>
<dbReference type="HOGENOM" id="CLU_028723_4_1_1"/>
<evidence type="ECO:0000313" key="13">
    <source>
        <dbReference type="EMBL" id="CCH62565.1"/>
    </source>
</evidence>
<dbReference type="NCBIfam" id="TIGR02227">
    <property type="entry name" value="sigpep_I_bact"/>
    <property type="match status" value="1"/>
</dbReference>
<dbReference type="InterPro" id="IPR019533">
    <property type="entry name" value="Peptidase_S26"/>
</dbReference>
<name>I2H863_HENB6</name>
<proteinExistence type="inferred from homology"/>
<evidence type="ECO:0000256" key="4">
    <source>
        <dbReference type="ARBA" id="ARBA00022692"/>
    </source>
</evidence>
<dbReference type="EC" id="3.4.21.-" evidence="11"/>
<evidence type="ECO:0000256" key="6">
    <source>
        <dbReference type="ARBA" id="ARBA00022801"/>
    </source>
</evidence>
<keyword evidence="9 11" id="KW-0472">Membrane</keyword>
<dbReference type="InterPro" id="IPR036286">
    <property type="entry name" value="LexA/Signal_pep-like_sf"/>
</dbReference>
<keyword evidence="14" id="KW-1185">Reference proteome</keyword>
<dbReference type="GO" id="GO:0004252">
    <property type="term" value="F:serine-type endopeptidase activity"/>
    <property type="evidence" value="ECO:0007669"/>
    <property type="project" value="InterPro"/>
</dbReference>
<gene>
    <name evidence="13" type="primary">TBLA0H02810</name>
    <name evidence="13" type="ORF">TBLA_0H02810</name>
</gene>
<dbReference type="KEGG" id="tbl:TBLA_0H02810"/>
<dbReference type="GO" id="GO:0006627">
    <property type="term" value="P:protein processing involved in protein targeting to mitochondrion"/>
    <property type="evidence" value="ECO:0007669"/>
    <property type="project" value="EnsemblFungi"/>
</dbReference>
<keyword evidence="3 11" id="KW-0645">Protease</keyword>
<comment type="subcellular location">
    <subcellularLocation>
        <location evidence="1">Mitochondrion inner membrane</location>
        <topology evidence="1">Single-pass membrane protein</topology>
    </subcellularLocation>
</comment>
<evidence type="ECO:0000256" key="2">
    <source>
        <dbReference type="ARBA" id="ARBA00007066"/>
    </source>
</evidence>
<dbReference type="RefSeq" id="XP_004182084.1">
    <property type="nucleotide sequence ID" value="XM_004182036.1"/>
</dbReference>
<dbReference type="STRING" id="1071380.I2H863"/>
<dbReference type="Proteomes" id="UP000002866">
    <property type="component" value="Chromosome 8"/>
</dbReference>
<feature type="active site" evidence="10">
    <location>
        <position position="43"/>
    </location>
</feature>
<keyword evidence="6 11" id="KW-0378">Hydrolase</keyword>
<keyword evidence="8 11" id="KW-0496">Mitochondrion</keyword>
<dbReference type="FunFam" id="2.10.109.10:FF:000005">
    <property type="entry name" value="Mitochondrial inner membrane protease subunit"/>
    <property type="match status" value="1"/>
</dbReference>
<dbReference type="OMA" id="RITHVEW"/>
<dbReference type="PROSITE" id="PS00761">
    <property type="entry name" value="SPASE_I_3"/>
    <property type="match status" value="1"/>
</dbReference>
<evidence type="ECO:0000256" key="9">
    <source>
        <dbReference type="ARBA" id="ARBA00023136"/>
    </source>
</evidence>
<dbReference type="AlphaFoldDB" id="I2H863"/>
<evidence type="ECO:0000256" key="5">
    <source>
        <dbReference type="ARBA" id="ARBA00022792"/>
    </source>
</evidence>
<feature type="domain" description="Peptidase S26" evidence="12">
    <location>
        <begin position="18"/>
        <end position="104"/>
    </location>
</feature>
<dbReference type="PANTHER" id="PTHR46041:SF2">
    <property type="entry name" value="MITOCHONDRIAL INNER MEMBRANE PROTEASE SUBUNIT 2"/>
    <property type="match status" value="1"/>
</dbReference>
<dbReference type="Pfam" id="PF10502">
    <property type="entry name" value="Peptidase_S26"/>
    <property type="match status" value="2"/>
</dbReference>
<evidence type="ECO:0000259" key="12">
    <source>
        <dbReference type="Pfam" id="PF10502"/>
    </source>
</evidence>
<dbReference type="InterPro" id="IPR000223">
    <property type="entry name" value="Pept_S26A_signal_pept_1"/>
</dbReference>
<protein>
    <recommendedName>
        <fullName evidence="11">Mitochondrial inner membrane protease subunit</fullName>
        <ecNumber evidence="11">3.4.21.-</ecNumber>
    </recommendedName>
</protein>
<dbReference type="EMBL" id="HE806323">
    <property type="protein sequence ID" value="CCH62565.1"/>
    <property type="molecule type" value="Genomic_DNA"/>
</dbReference>
<feature type="domain" description="Peptidase S26" evidence="12">
    <location>
        <begin position="113"/>
        <end position="152"/>
    </location>
</feature>
<dbReference type="SUPFAM" id="SSF51306">
    <property type="entry name" value="LexA/Signal peptidase"/>
    <property type="match status" value="1"/>
</dbReference>
<dbReference type="PANTHER" id="PTHR46041">
    <property type="entry name" value="MITOCHONDRIAL INNER MEMBRANE PROTEASE SUBUNIT 2"/>
    <property type="match status" value="1"/>
</dbReference>
<keyword evidence="5 11" id="KW-0999">Mitochondrion inner membrane</keyword>
<evidence type="ECO:0000313" key="14">
    <source>
        <dbReference type="Proteomes" id="UP000002866"/>
    </source>
</evidence>
<reference evidence="13 14" key="1">
    <citation type="journal article" date="2011" name="Proc. Natl. Acad. Sci. U.S.A.">
        <title>Evolutionary erosion of yeast sex chromosomes by mating-type switching accidents.</title>
        <authorList>
            <person name="Gordon J.L."/>
            <person name="Armisen D."/>
            <person name="Proux-Wera E."/>
            <person name="Oheigeartaigh S.S."/>
            <person name="Byrne K.P."/>
            <person name="Wolfe K.H."/>
        </authorList>
    </citation>
    <scope>NUCLEOTIDE SEQUENCE [LARGE SCALE GENOMIC DNA]</scope>
    <source>
        <strain evidence="14">ATCC 34711 / CBS 6284 / DSM 70876 / NBRC 10599 / NRRL Y-10934 / UCD 77-7</strain>
    </source>
</reference>
<evidence type="ECO:0000256" key="7">
    <source>
        <dbReference type="ARBA" id="ARBA00022989"/>
    </source>
</evidence>
<accession>I2H863</accession>
<evidence type="ECO:0000256" key="8">
    <source>
        <dbReference type="ARBA" id="ARBA00023128"/>
    </source>
</evidence>
<keyword evidence="7 11" id="KW-1133">Transmembrane helix</keyword>
<dbReference type="InterPro" id="IPR037730">
    <property type="entry name" value="IMP2"/>
</dbReference>
<comment type="similarity">
    <text evidence="2">Belongs to the peptidase S26 family. IMP2 subfamily.</text>
</comment>
<feature type="active site" evidence="10">
    <location>
        <position position="91"/>
    </location>
</feature>
<evidence type="ECO:0000256" key="3">
    <source>
        <dbReference type="ARBA" id="ARBA00022670"/>
    </source>
</evidence>
<evidence type="ECO:0000256" key="1">
    <source>
        <dbReference type="ARBA" id="ARBA00004434"/>
    </source>
</evidence>
<dbReference type="FunCoup" id="I2H863">
    <property type="interactions" value="401"/>
</dbReference>
<dbReference type="PRINTS" id="PR00727">
    <property type="entry name" value="LEADERPTASE"/>
</dbReference>
<dbReference type="GeneID" id="14497722"/>
<dbReference type="Gene3D" id="2.10.109.10">
    <property type="entry name" value="Umud Fragment, subunit A"/>
    <property type="match status" value="1"/>
</dbReference>
<dbReference type="GO" id="GO:0042720">
    <property type="term" value="C:mitochondrial inner membrane peptidase complex"/>
    <property type="evidence" value="ECO:0007669"/>
    <property type="project" value="EnsemblFungi"/>
</dbReference>